<feature type="region of interest" description="Disordered" evidence="5">
    <location>
        <begin position="1"/>
        <end position="56"/>
    </location>
</feature>
<dbReference type="PANTHER" id="PTHR10763:SF26">
    <property type="entry name" value="CELL DIVISION CONTROL PROTEIN 6 HOMOLOG"/>
    <property type="match status" value="1"/>
</dbReference>
<dbReference type="CDD" id="cd00009">
    <property type="entry name" value="AAA"/>
    <property type="match status" value="1"/>
</dbReference>
<dbReference type="GO" id="GO:0033314">
    <property type="term" value="P:mitotic DNA replication checkpoint signaling"/>
    <property type="evidence" value="ECO:0007669"/>
    <property type="project" value="TreeGrafter"/>
</dbReference>
<feature type="non-terminal residue" evidence="7">
    <location>
        <position position="570"/>
    </location>
</feature>
<reference evidence="7" key="1">
    <citation type="journal article" date="2020" name="Stud. Mycol.">
        <title>101 Dothideomycetes genomes: a test case for predicting lifestyles and emergence of pathogens.</title>
        <authorList>
            <person name="Haridas S."/>
            <person name="Albert R."/>
            <person name="Binder M."/>
            <person name="Bloem J."/>
            <person name="Labutti K."/>
            <person name="Salamov A."/>
            <person name="Andreopoulos B."/>
            <person name="Baker S."/>
            <person name="Barry K."/>
            <person name="Bills G."/>
            <person name="Bluhm B."/>
            <person name="Cannon C."/>
            <person name="Castanera R."/>
            <person name="Culley D."/>
            <person name="Daum C."/>
            <person name="Ezra D."/>
            <person name="Gonzalez J."/>
            <person name="Henrissat B."/>
            <person name="Kuo A."/>
            <person name="Liang C."/>
            <person name="Lipzen A."/>
            <person name="Lutzoni F."/>
            <person name="Magnuson J."/>
            <person name="Mondo S."/>
            <person name="Nolan M."/>
            <person name="Ohm R."/>
            <person name="Pangilinan J."/>
            <person name="Park H.-J."/>
            <person name="Ramirez L."/>
            <person name="Alfaro M."/>
            <person name="Sun H."/>
            <person name="Tritt A."/>
            <person name="Yoshinaga Y."/>
            <person name="Zwiers L.-H."/>
            <person name="Turgeon B."/>
            <person name="Goodwin S."/>
            <person name="Spatafora J."/>
            <person name="Crous P."/>
            <person name="Grigoriev I."/>
        </authorList>
    </citation>
    <scope>NUCLEOTIDE SEQUENCE</scope>
    <source>
        <strain evidence="7">CBS 115976</strain>
    </source>
</reference>
<dbReference type="FunFam" id="3.40.50.300:FF:000547">
    <property type="entry name" value="Cell division control protein"/>
    <property type="match status" value="1"/>
</dbReference>
<dbReference type="SUPFAM" id="SSF52540">
    <property type="entry name" value="P-loop containing nucleoside triphosphate hydrolases"/>
    <property type="match status" value="1"/>
</dbReference>
<evidence type="ECO:0000256" key="1">
    <source>
        <dbReference type="ARBA" id="ARBA00006184"/>
    </source>
</evidence>
<organism evidence="7 8">
    <name type="scientific">Microthyrium microscopicum</name>
    <dbReference type="NCBI Taxonomy" id="703497"/>
    <lineage>
        <taxon>Eukaryota</taxon>
        <taxon>Fungi</taxon>
        <taxon>Dikarya</taxon>
        <taxon>Ascomycota</taxon>
        <taxon>Pezizomycotina</taxon>
        <taxon>Dothideomycetes</taxon>
        <taxon>Dothideomycetes incertae sedis</taxon>
        <taxon>Microthyriales</taxon>
        <taxon>Microthyriaceae</taxon>
        <taxon>Microthyrium</taxon>
    </lineage>
</organism>
<feature type="compositionally biased region" description="Low complexity" evidence="5">
    <location>
        <begin position="352"/>
        <end position="365"/>
    </location>
</feature>
<sequence>NADIDDLSLENPPPLKKQAGGVGNRPEPKKVDSASPVSKNDSVPTTPRHRDHNGKIAITPRHRALMGLAGTPQSLRTPTTPRFFPSVYADARRLFRGSAQSAKVIGRENEKEELTTFISKRFKTKSSGCVYISGPPGTGKSALVTEILHELQETFIVQTSYCNCMSIKNVNDIYAKLFDDFGAADVLQGDETAGLKKIFHSKTQSHFIILDEIDHLLDVDLDLLYQLFEWSLKKTSSLVLVGIANALDLTDRFLPRLKAKNLKPHLIPFMPYSVKEISSIITSKLNTLMPVNETEPSTHVPFIHPTAIQFLAKKVAAQTGDIRKAFAIALRAIDLIETETQTSLSKSAGEMSPSISPSPSKTPLSENIFLSSPTKTKSPRKHTPVKNPMALLTVANAPRVTIAHMARVTATAFSNGLTQRLAALNLQQKAALCALSALEGRLRDDANMPQTPSKKTLAPTLRALFTAYAKLCKHDNVIAPLTACEFRDVLVGLETLSLVSWVDGKTGSLGAAAGVSTPSRRGRGKATGGMDSEGMENQKIASTIGVKELKASLNGAGSDILLALMDGYAL</sequence>
<feature type="region of interest" description="Disordered" evidence="5">
    <location>
        <begin position="512"/>
        <end position="533"/>
    </location>
</feature>
<gene>
    <name evidence="7" type="ORF">BT63DRAFT_357127</name>
</gene>
<dbReference type="Proteomes" id="UP000799302">
    <property type="component" value="Unassembled WGS sequence"/>
</dbReference>
<feature type="compositionally biased region" description="Polar residues" evidence="5">
    <location>
        <begin position="35"/>
        <end position="45"/>
    </location>
</feature>
<dbReference type="AlphaFoldDB" id="A0A6A6UK70"/>
<dbReference type="InterPro" id="IPR054425">
    <property type="entry name" value="Cdc6_ORC1-like_ATPase_lid"/>
</dbReference>
<dbReference type="GO" id="GO:0051301">
    <property type="term" value="P:cell division"/>
    <property type="evidence" value="ECO:0007669"/>
    <property type="project" value="UniProtKB-KW"/>
</dbReference>
<dbReference type="InterPro" id="IPR016314">
    <property type="entry name" value="Cdc6/18"/>
</dbReference>
<feature type="domain" description="AAA+ ATPase" evidence="6">
    <location>
        <begin position="126"/>
        <end position="263"/>
    </location>
</feature>
<accession>A0A6A6UK70</accession>
<dbReference type="InterPro" id="IPR027417">
    <property type="entry name" value="P-loop_NTPase"/>
</dbReference>
<evidence type="ECO:0000256" key="3">
    <source>
        <dbReference type="ARBA" id="ARBA00022705"/>
    </source>
</evidence>
<dbReference type="PANTHER" id="PTHR10763">
    <property type="entry name" value="CELL DIVISION CONTROL PROTEIN 6-RELATED"/>
    <property type="match status" value="1"/>
</dbReference>
<evidence type="ECO:0000256" key="2">
    <source>
        <dbReference type="ARBA" id="ARBA00022618"/>
    </source>
</evidence>
<dbReference type="SMART" id="SM00382">
    <property type="entry name" value="AAA"/>
    <property type="match status" value="1"/>
</dbReference>
<dbReference type="InterPro" id="IPR050311">
    <property type="entry name" value="ORC1/CDC6"/>
</dbReference>
<dbReference type="GO" id="GO:0003688">
    <property type="term" value="F:DNA replication origin binding"/>
    <property type="evidence" value="ECO:0007669"/>
    <property type="project" value="TreeGrafter"/>
</dbReference>
<proteinExistence type="inferred from homology"/>
<dbReference type="PIRSF" id="PIRSF001767">
    <property type="entry name" value="Cdc6"/>
    <property type="match status" value="1"/>
</dbReference>
<dbReference type="EMBL" id="MU004233">
    <property type="protein sequence ID" value="KAF2671468.1"/>
    <property type="molecule type" value="Genomic_DNA"/>
</dbReference>
<keyword evidence="3" id="KW-0235">DNA replication</keyword>
<comment type="similarity">
    <text evidence="1">Belongs to the CDC6/cdc18 family.</text>
</comment>
<dbReference type="Gene3D" id="3.40.50.300">
    <property type="entry name" value="P-loop containing nucleotide triphosphate hydrolases"/>
    <property type="match status" value="1"/>
</dbReference>
<feature type="region of interest" description="Disordered" evidence="5">
    <location>
        <begin position="343"/>
        <end position="384"/>
    </location>
</feature>
<dbReference type="Pfam" id="PF22606">
    <property type="entry name" value="Cdc6-ORC-like_ATPase_lid"/>
    <property type="match status" value="1"/>
</dbReference>
<dbReference type="OrthoDB" id="1926878at2759"/>
<feature type="non-terminal residue" evidence="7">
    <location>
        <position position="1"/>
    </location>
</feature>
<dbReference type="InterPro" id="IPR041664">
    <property type="entry name" value="AAA_16"/>
</dbReference>
<dbReference type="Pfam" id="PF13191">
    <property type="entry name" value="AAA_16"/>
    <property type="match status" value="1"/>
</dbReference>
<name>A0A6A6UK70_9PEZI</name>
<evidence type="ECO:0000259" key="6">
    <source>
        <dbReference type="SMART" id="SM00382"/>
    </source>
</evidence>
<evidence type="ECO:0000313" key="7">
    <source>
        <dbReference type="EMBL" id="KAF2671468.1"/>
    </source>
</evidence>
<evidence type="ECO:0000313" key="8">
    <source>
        <dbReference type="Proteomes" id="UP000799302"/>
    </source>
</evidence>
<dbReference type="GO" id="GO:0006270">
    <property type="term" value="P:DNA replication initiation"/>
    <property type="evidence" value="ECO:0007669"/>
    <property type="project" value="InterPro"/>
</dbReference>
<dbReference type="InterPro" id="IPR003593">
    <property type="entry name" value="AAA+_ATPase"/>
</dbReference>
<dbReference type="GO" id="GO:0005634">
    <property type="term" value="C:nucleus"/>
    <property type="evidence" value="ECO:0007669"/>
    <property type="project" value="TreeGrafter"/>
</dbReference>
<dbReference type="Gene3D" id="1.10.8.60">
    <property type="match status" value="1"/>
</dbReference>
<keyword evidence="8" id="KW-1185">Reference proteome</keyword>
<protein>
    <submittedName>
        <fullName evidence="7">Cell division control protein Cdc6</fullName>
    </submittedName>
</protein>
<evidence type="ECO:0000256" key="4">
    <source>
        <dbReference type="ARBA" id="ARBA00023306"/>
    </source>
</evidence>
<evidence type="ECO:0000256" key="5">
    <source>
        <dbReference type="SAM" id="MobiDB-lite"/>
    </source>
</evidence>
<keyword evidence="4" id="KW-0131">Cell cycle</keyword>
<keyword evidence="2 7" id="KW-0132">Cell division</keyword>